<accession>A0ACC2EXL9</accession>
<gene>
    <name evidence="1" type="ORF">O6H91_01G156400</name>
</gene>
<dbReference type="EMBL" id="CM055092">
    <property type="protein sequence ID" value="KAJ7571248.1"/>
    <property type="molecule type" value="Genomic_DNA"/>
</dbReference>
<dbReference type="Proteomes" id="UP001162992">
    <property type="component" value="Chromosome 1"/>
</dbReference>
<name>A0ACC2EXL9_DIPCM</name>
<keyword evidence="2" id="KW-1185">Reference proteome</keyword>
<evidence type="ECO:0000313" key="1">
    <source>
        <dbReference type="EMBL" id="KAJ7571248.1"/>
    </source>
</evidence>
<protein>
    <submittedName>
        <fullName evidence="1">Uncharacterized protein</fullName>
    </submittedName>
</protein>
<proteinExistence type="predicted"/>
<comment type="caution">
    <text evidence="1">The sequence shown here is derived from an EMBL/GenBank/DDBJ whole genome shotgun (WGS) entry which is preliminary data.</text>
</comment>
<sequence length="332" mass="36934">MAVISDYEEDSEPRIDVAAGASGTDTSHDAVLEALLKKNNDEPLKLLETVLGFLGRKSKVFELKDVEVRIAEVVAKVKRAQATQQEPATKLSHAKEIETSKENSKAPGSRGDKDKASESSKSAKAIKMEDLKKHAVSEMKSASVVSPKAAELEEEEKEEKGIKPNAGNGADLEKYSWTQTLSEVTVHIPLPVGTKSKAIACDIKKNKLKVGLKGQNPIMEGELYNAVKVDDCFWSLEDEKTLSILLTKNNQMEWWKSVVKGEPEINTQKVEPENSKLSDLDPETRQTVEKMMYDQRQKSMGLPTSEEQQKQDILKKFMAEHPEMDFSKAKFG</sequence>
<reference evidence="2" key="1">
    <citation type="journal article" date="2024" name="Proc. Natl. Acad. Sci. U.S.A.">
        <title>Extraordinary preservation of gene collinearity over three hundred million years revealed in homosporous lycophytes.</title>
        <authorList>
            <person name="Li C."/>
            <person name="Wickell D."/>
            <person name="Kuo L.Y."/>
            <person name="Chen X."/>
            <person name="Nie B."/>
            <person name="Liao X."/>
            <person name="Peng D."/>
            <person name="Ji J."/>
            <person name="Jenkins J."/>
            <person name="Williams M."/>
            <person name="Shu S."/>
            <person name="Plott C."/>
            <person name="Barry K."/>
            <person name="Rajasekar S."/>
            <person name="Grimwood J."/>
            <person name="Han X."/>
            <person name="Sun S."/>
            <person name="Hou Z."/>
            <person name="He W."/>
            <person name="Dai G."/>
            <person name="Sun C."/>
            <person name="Schmutz J."/>
            <person name="Leebens-Mack J.H."/>
            <person name="Li F.W."/>
            <person name="Wang L."/>
        </authorList>
    </citation>
    <scope>NUCLEOTIDE SEQUENCE [LARGE SCALE GENOMIC DNA]</scope>
    <source>
        <strain evidence="2">cv. PW_Plant_1</strain>
    </source>
</reference>
<organism evidence="1 2">
    <name type="scientific">Diphasiastrum complanatum</name>
    <name type="common">Issler's clubmoss</name>
    <name type="synonym">Lycopodium complanatum</name>
    <dbReference type="NCBI Taxonomy" id="34168"/>
    <lineage>
        <taxon>Eukaryota</taxon>
        <taxon>Viridiplantae</taxon>
        <taxon>Streptophyta</taxon>
        <taxon>Embryophyta</taxon>
        <taxon>Tracheophyta</taxon>
        <taxon>Lycopodiopsida</taxon>
        <taxon>Lycopodiales</taxon>
        <taxon>Lycopodiaceae</taxon>
        <taxon>Lycopodioideae</taxon>
        <taxon>Diphasiastrum</taxon>
    </lineage>
</organism>
<evidence type="ECO:0000313" key="2">
    <source>
        <dbReference type="Proteomes" id="UP001162992"/>
    </source>
</evidence>